<feature type="compositionally biased region" description="Acidic residues" evidence="1">
    <location>
        <begin position="376"/>
        <end position="385"/>
    </location>
</feature>
<dbReference type="AlphaFoldDB" id="A0A830HE41"/>
<reference evidence="3" key="1">
    <citation type="submission" date="2020-10" db="EMBL/GenBank/DDBJ databases">
        <title>Unveiling of a novel bifunctional photoreceptor, Dualchrome1, isolated from a cosmopolitan green alga.</title>
        <authorList>
            <person name="Suzuki S."/>
            <person name="Kawachi M."/>
        </authorList>
    </citation>
    <scope>NUCLEOTIDE SEQUENCE</scope>
    <source>
        <strain evidence="3">NIES 2893</strain>
    </source>
</reference>
<dbReference type="EMBL" id="BNJQ01000006">
    <property type="protein sequence ID" value="GHP03841.1"/>
    <property type="molecule type" value="Genomic_DNA"/>
</dbReference>
<evidence type="ECO:0000313" key="4">
    <source>
        <dbReference type="Proteomes" id="UP000660262"/>
    </source>
</evidence>
<feature type="region of interest" description="Disordered" evidence="1">
    <location>
        <begin position="363"/>
        <end position="402"/>
    </location>
</feature>
<organism evidence="3 4">
    <name type="scientific">Pycnococcus provasolii</name>
    <dbReference type="NCBI Taxonomy" id="41880"/>
    <lineage>
        <taxon>Eukaryota</taxon>
        <taxon>Viridiplantae</taxon>
        <taxon>Chlorophyta</taxon>
        <taxon>Pseudoscourfieldiophyceae</taxon>
        <taxon>Pseudoscourfieldiales</taxon>
        <taxon>Pycnococcaceae</taxon>
        <taxon>Pycnococcus</taxon>
    </lineage>
</organism>
<feature type="transmembrane region" description="Helical" evidence="2">
    <location>
        <begin position="637"/>
        <end position="655"/>
    </location>
</feature>
<feature type="compositionally biased region" description="Basic residues" evidence="1">
    <location>
        <begin position="393"/>
        <end position="402"/>
    </location>
</feature>
<name>A0A830HE41_9CHLO</name>
<proteinExistence type="predicted"/>
<gene>
    <name evidence="3" type="ORF">PPROV_000259500</name>
</gene>
<comment type="caution">
    <text evidence="3">The sequence shown here is derived from an EMBL/GenBank/DDBJ whole genome shotgun (WGS) entry which is preliminary data.</text>
</comment>
<evidence type="ECO:0000256" key="1">
    <source>
        <dbReference type="SAM" id="MobiDB-lite"/>
    </source>
</evidence>
<evidence type="ECO:0000256" key="2">
    <source>
        <dbReference type="SAM" id="Phobius"/>
    </source>
</evidence>
<keyword evidence="4" id="KW-1185">Reference proteome</keyword>
<accession>A0A830HE41</accession>
<dbReference type="Proteomes" id="UP000660262">
    <property type="component" value="Unassembled WGS sequence"/>
</dbReference>
<keyword evidence="2" id="KW-0812">Transmembrane</keyword>
<keyword evidence="2" id="KW-1133">Transmembrane helix</keyword>
<evidence type="ECO:0000313" key="3">
    <source>
        <dbReference type="EMBL" id="GHP03841.1"/>
    </source>
</evidence>
<protein>
    <submittedName>
        <fullName evidence="3">Uncharacterized protein</fullName>
    </submittedName>
</protein>
<sequence length="667" mass="73152">MSEEVLLDPTHSATSSRRRLLATKDDGAAVEKSDDVRVMAHLVGTEGISNTYHARVGSDPNTLRHLEVDVDEVVCRFGCTAHVTLQRASAPSVTLAARISVLWREPLKAEVKVTESMDDVDAEILRAMPTGHVDVVEAGGDLDISLSVRKYTGEAAELAELHDLHGEPQSGTATVIVDLVPKRGAPTAMANPFWPFYVSHASKSIDVATRDTAFSRVSAAAQRRWITESVARSAADPWSGPPPACCHTPLDVFHPENPGFRISNFPCYAPGWKDQCHCNPEACYHRFQRNVLSRSYASSDSLNRVLAREAHVQRMRARWGVDSDSYVGYFEMERLHESTEAFLSAKGFEEHQRNALGDVVLSDAQEDTRDGWTTPQEEDEEDEEWEKTNGGRRAARRLLGKKRKRPIPVAPVAIPPPRPTVAWEDYALKTEAESGLHDAPLPTSNVQGERQRVRTPLVQQFVTKVTGRHSGTGYESPRLRLKVPRDVDADKYRIRVRAYISAGHSFGIATRTYDLAPAPVGKSKVNITDTTTTADRALADPSATLGEKMMLDTPASGVPEDAKKQPPSAVTEVPGYAVGGVHSHRDGTESGALVMGEMAETAHPPPPWFAAEEKENAPPSALARFFQRTRSLGKSQLIVYSFALLVGIAISMKLVSGSVVRQRTRVE</sequence>
<keyword evidence="2" id="KW-0472">Membrane</keyword>